<keyword evidence="6" id="KW-0560">Oxidoreductase</keyword>
<dbReference type="InterPro" id="IPR050775">
    <property type="entry name" value="FAD-binding_Monooxygenases"/>
</dbReference>
<keyword evidence="9" id="KW-1185">Reference proteome</keyword>
<comment type="cofactor">
    <cofactor evidence="1">
        <name>FAD</name>
        <dbReference type="ChEBI" id="CHEBI:57692"/>
    </cofactor>
</comment>
<dbReference type="PANTHER" id="PTHR43098">
    <property type="entry name" value="L-ORNITHINE N(5)-MONOOXYGENASE-RELATED"/>
    <property type="match status" value="1"/>
</dbReference>
<evidence type="ECO:0000313" key="9">
    <source>
        <dbReference type="Proteomes" id="UP000799767"/>
    </source>
</evidence>
<evidence type="ECO:0000256" key="3">
    <source>
        <dbReference type="ARBA" id="ARBA00022630"/>
    </source>
</evidence>
<dbReference type="GeneID" id="54473410"/>
<gene>
    <name evidence="8" type="ORF">BDY17DRAFT_289848</name>
</gene>
<name>A0A6A6Q7D4_9PEZI</name>
<dbReference type="Proteomes" id="UP000799767">
    <property type="component" value="Unassembled WGS sequence"/>
</dbReference>
<keyword evidence="4" id="KW-0274">FAD</keyword>
<dbReference type="PANTHER" id="PTHR43098:SF3">
    <property type="entry name" value="L-ORNITHINE N(5)-MONOOXYGENASE-RELATED"/>
    <property type="match status" value="1"/>
</dbReference>
<dbReference type="Gene3D" id="3.50.50.60">
    <property type="entry name" value="FAD/NAD(P)-binding domain"/>
    <property type="match status" value="2"/>
</dbReference>
<evidence type="ECO:0000256" key="7">
    <source>
        <dbReference type="ARBA" id="ARBA00023033"/>
    </source>
</evidence>
<dbReference type="GO" id="GO:0004499">
    <property type="term" value="F:N,N-dimethylaniline monooxygenase activity"/>
    <property type="evidence" value="ECO:0007669"/>
    <property type="project" value="InterPro"/>
</dbReference>
<dbReference type="InterPro" id="IPR036188">
    <property type="entry name" value="FAD/NAD-bd_sf"/>
</dbReference>
<keyword evidence="7 8" id="KW-0503">Monooxygenase</keyword>
<dbReference type="EMBL" id="MU001631">
    <property type="protein sequence ID" value="KAF2487866.1"/>
    <property type="molecule type" value="Genomic_DNA"/>
</dbReference>
<dbReference type="InterPro" id="IPR020946">
    <property type="entry name" value="Flavin_mOase-like"/>
</dbReference>
<evidence type="ECO:0000256" key="5">
    <source>
        <dbReference type="ARBA" id="ARBA00022857"/>
    </source>
</evidence>
<proteinExistence type="inferred from homology"/>
<sequence length="558" mass="64324">MSLRTDISADTPRVAGDGPQYKDGLDADVLIIGSGFAGVYLLHRLRDELGFDVKIYEAGKDLGGIWHWNCYPGARVDTPVPIYELSFPTLWKDWNWSEKYPGWKELREYFDYIDKKLDIRKDVAFESRVVDAQYSNETQKWTVKTQDGRTATCRYLIAALGFAAKRHFPDWPGLEKFKGKLAHSSFWPEDGIDVKGKRVAVIGTGATGIQLSQEVGQEAAHMTLFQRTPNMCLPMRQRKLTKEEQAKSKEEYPQIFKDRMQTFAGFAFDFVDKETFDDSPEERRRFYEDLWDKGGFHFWLATYKDMLFQKDANREAFNFWLEKTRERIKDPRKADILAPKVPPHYWGTKRPSLEQCFYEVLDRPEHDVIDINENPVKEVTEKGIITEDGKLHEFDVIALATGYDSVTGGMMNMGLKDANGRELRDKWKEGTYTYLGMTCAGYPNFFFLYGAQGPTAFSNGPSCVELQGEWIVDALVKARNEGITYLNPKPEGEEYWREKIRTINEKSLFVHTKSWYMGANIPGKPIEQLNWPGGFPLYHEETYKVLDGWQGFETQAPA</sequence>
<protein>
    <submittedName>
        <fullName evidence="8">Cyclohexanone 1,2-monooxygenase-like protein</fullName>
    </submittedName>
</protein>
<dbReference type="AlphaFoldDB" id="A0A6A6Q7D4"/>
<accession>A0A6A6Q7D4</accession>
<dbReference type="SUPFAM" id="SSF51905">
    <property type="entry name" value="FAD/NAD(P)-binding domain"/>
    <property type="match status" value="2"/>
</dbReference>
<dbReference type="GO" id="GO:0050661">
    <property type="term" value="F:NADP binding"/>
    <property type="evidence" value="ECO:0007669"/>
    <property type="project" value="InterPro"/>
</dbReference>
<dbReference type="CDD" id="cd03128">
    <property type="entry name" value="GAT_1"/>
    <property type="match status" value="1"/>
</dbReference>
<dbReference type="RefSeq" id="XP_033594435.1">
    <property type="nucleotide sequence ID" value="XM_033732408.1"/>
</dbReference>
<evidence type="ECO:0000256" key="4">
    <source>
        <dbReference type="ARBA" id="ARBA00022827"/>
    </source>
</evidence>
<keyword evidence="3" id="KW-0285">Flavoprotein</keyword>
<dbReference type="OrthoDB" id="66881at2759"/>
<evidence type="ECO:0000313" key="8">
    <source>
        <dbReference type="EMBL" id="KAF2487866.1"/>
    </source>
</evidence>
<reference evidence="8" key="1">
    <citation type="journal article" date="2020" name="Stud. Mycol.">
        <title>101 Dothideomycetes genomes: a test case for predicting lifestyles and emergence of pathogens.</title>
        <authorList>
            <person name="Haridas S."/>
            <person name="Albert R."/>
            <person name="Binder M."/>
            <person name="Bloem J."/>
            <person name="Labutti K."/>
            <person name="Salamov A."/>
            <person name="Andreopoulos B."/>
            <person name="Baker S."/>
            <person name="Barry K."/>
            <person name="Bills G."/>
            <person name="Bluhm B."/>
            <person name="Cannon C."/>
            <person name="Castanera R."/>
            <person name="Culley D."/>
            <person name="Daum C."/>
            <person name="Ezra D."/>
            <person name="Gonzalez J."/>
            <person name="Henrissat B."/>
            <person name="Kuo A."/>
            <person name="Liang C."/>
            <person name="Lipzen A."/>
            <person name="Lutzoni F."/>
            <person name="Magnuson J."/>
            <person name="Mondo S."/>
            <person name="Nolan M."/>
            <person name="Ohm R."/>
            <person name="Pangilinan J."/>
            <person name="Park H.-J."/>
            <person name="Ramirez L."/>
            <person name="Alfaro M."/>
            <person name="Sun H."/>
            <person name="Tritt A."/>
            <person name="Yoshinaga Y."/>
            <person name="Zwiers L.-H."/>
            <person name="Turgeon B."/>
            <person name="Goodwin S."/>
            <person name="Spatafora J."/>
            <person name="Crous P."/>
            <person name="Grigoriev I."/>
        </authorList>
    </citation>
    <scope>NUCLEOTIDE SEQUENCE</scope>
    <source>
        <strain evidence="8">CBS 113389</strain>
    </source>
</reference>
<dbReference type="Pfam" id="PF00743">
    <property type="entry name" value="FMO-like"/>
    <property type="match status" value="1"/>
</dbReference>
<evidence type="ECO:0000256" key="1">
    <source>
        <dbReference type="ARBA" id="ARBA00001974"/>
    </source>
</evidence>
<comment type="similarity">
    <text evidence="2">Belongs to the FAD-binding monooxygenase family.</text>
</comment>
<evidence type="ECO:0000256" key="2">
    <source>
        <dbReference type="ARBA" id="ARBA00010139"/>
    </source>
</evidence>
<evidence type="ECO:0000256" key="6">
    <source>
        <dbReference type="ARBA" id="ARBA00023002"/>
    </source>
</evidence>
<keyword evidence="5" id="KW-0521">NADP</keyword>
<dbReference type="GO" id="GO:0050660">
    <property type="term" value="F:flavin adenine dinucleotide binding"/>
    <property type="evidence" value="ECO:0007669"/>
    <property type="project" value="InterPro"/>
</dbReference>
<organism evidence="8 9">
    <name type="scientific">Neohortaea acidophila</name>
    <dbReference type="NCBI Taxonomy" id="245834"/>
    <lineage>
        <taxon>Eukaryota</taxon>
        <taxon>Fungi</taxon>
        <taxon>Dikarya</taxon>
        <taxon>Ascomycota</taxon>
        <taxon>Pezizomycotina</taxon>
        <taxon>Dothideomycetes</taxon>
        <taxon>Dothideomycetidae</taxon>
        <taxon>Mycosphaerellales</taxon>
        <taxon>Teratosphaeriaceae</taxon>
        <taxon>Neohortaea</taxon>
    </lineage>
</organism>